<keyword evidence="1" id="KW-0732">Signal</keyword>
<evidence type="ECO:0000313" key="2">
    <source>
        <dbReference type="EMBL" id="RCV93866.1"/>
    </source>
</evidence>
<name>A0A368UB10_9GAMM</name>
<feature type="chain" id="PRO_5016810772" description="Secreted protein" evidence="1">
    <location>
        <begin position="31"/>
        <end position="213"/>
    </location>
</feature>
<feature type="signal peptide" evidence="1">
    <location>
        <begin position="1"/>
        <end position="30"/>
    </location>
</feature>
<evidence type="ECO:0008006" key="4">
    <source>
        <dbReference type="Google" id="ProtNLM"/>
    </source>
</evidence>
<evidence type="ECO:0000313" key="3">
    <source>
        <dbReference type="Proteomes" id="UP000253204"/>
    </source>
</evidence>
<gene>
    <name evidence="2" type="ORF">DU506_01530</name>
</gene>
<accession>A0A368UB10</accession>
<sequence length="213" mass="22311">MKANPLKAGLIGLALALGTSALLASTQVMAVEGGTSTGELDSAAQTGSGETASTNNVTFTRSDYVRLKDTSVDSCDGDAEQGYMGYAPGKGFALHVCFEDQWVPISTLQALPEETPELEEPTAGEGGTITFSYTFPSENGNSVKHGTPVAEAETTCANAPSQELLSQAIGHGNYTVTDYSSVFSLDGDHDIHGDNCGFKQTDCDCTWTVDYEA</sequence>
<comment type="caution">
    <text evidence="2">The sequence shown here is derived from an EMBL/GenBank/DDBJ whole genome shotgun (WGS) entry which is preliminary data.</text>
</comment>
<protein>
    <recommendedName>
        <fullName evidence="4">Secreted protein</fullName>
    </recommendedName>
</protein>
<dbReference type="RefSeq" id="WP_114485194.1">
    <property type="nucleotide sequence ID" value="NZ_CBCSHM010000001.1"/>
</dbReference>
<reference evidence="2 3" key="1">
    <citation type="submission" date="2018-07" db="EMBL/GenBank/DDBJ databases">
        <title>Halomonas rutogse sp. nov., isolated from Lake TangqianCo on Tibetan Plateau.</title>
        <authorList>
            <person name="Lu H."/>
            <person name="Xing P."/>
            <person name="Wu Q."/>
        </authorList>
    </citation>
    <scope>NUCLEOTIDE SEQUENCE [LARGE SCALE GENOMIC DNA]</scope>
    <source>
        <strain evidence="2 3">TQ8S</strain>
    </source>
</reference>
<keyword evidence="3" id="KW-1185">Reference proteome</keyword>
<proteinExistence type="predicted"/>
<dbReference type="Proteomes" id="UP000253204">
    <property type="component" value="Unassembled WGS sequence"/>
</dbReference>
<dbReference type="EMBL" id="QPIJ01000001">
    <property type="protein sequence ID" value="RCV93866.1"/>
    <property type="molecule type" value="Genomic_DNA"/>
</dbReference>
<evidence type="ECO:0000256" key="1">
    <source>
        <dbReference type="SAM" id="SignalP"/>
    </source>
</evidence>
<dbReference type="AlphaFoldDB" id="A0A368UB10"/>
<organism evidence="2 3">
    <name type="scientific">Vreelandella rituensis</name>
    <dbReference type="NCBI Taxonomy" id="2282306"/>
    <lineage>
        <taxon>Bacteria</taxon>
        <taxon>Pseudomonadati</taxon>
        <taxon>Pseudomonadota</taxon>
        <taxon>Gammaproteobacteria</taxon>
        <taxon>Oceanospirillales</taxon>
        <taxon>Halomonadaceae</taxon>
        <taxon>Vreelandella</taxon>
    </lineage>
</organism>